<dbReference type="AlphaFoldDB" id="A0P380"/>
<dbReference type="EMBL" id="AAUW01000029">
    <property type="protein sequence ID" value="EAV40551.1"/>
    <property type="molecule type" value="Genomic_DNA"/>
</dbReference>
<dbReference type="Pfam" id="PF02518">
    <property type="entry name" value="HATPase_c"/>
    <property type="match status" value="1"/>
</dbReference>
<dbReference type="RefSeq" id="WP_006939974.1">
    <property type="nucleotide sequence ID" value="NZ_AAUW01000029.1"/>
</dbReference>
<dbReference type="Pfam" id="PF21623">
    <property type="entry name" value="HK_sensor_dom_bact"/>
    <property type="match status" value="1"/>
</dbReference>
<keyword evidence="10" id="KW-0418">Kinase</keyword>
<dbReference type="InterPro" id="IPR029151">
    <property type="entry name" value="Sensor-like_sf"/>
</dbReference>
<dbReference type="eggNOG" id="COG4191">
    <property type="taxonomic scope" value="Bacteria"/>
</dbReference>
<name>A0P380_ROSAI</name>
<proteinExistence type="predicted"/>
<dbReference type="InterPro" id="IPR004358">
    <property type="entry name" value="Sig_transdc_His_kin-like_C"/>
</dbReference>
<evidence type="ECO:0000256" key="8">
    <source>
        <dbReference type="SAM" id="MobiDB-lite"/>
    </source>
</evidence>
<evidence type="ECO:0000256" key="7">
    <source>
        <dbReference type="ARBA" id="ARBA00022989"/>
    </source>
</evidence>
<dbReference type="EC" id="2.7.13.3" evidence="3"/>
<evidence type="ECO:0000256" key="3">
    <source>
        <dbReference type="ARBA" id="ARBA00012438"/>
    </source>
</evidence>
<evidence type="ECO:0000256" key="1">
    <source>
        <dbReference type="ARBA" id="ARBA00000085"/>
    </source>
</evidence>
<dbReference type="InterPro" id="IPR036097">
    <property type="entry name" value="HisK_dim/P_sf"/>
</dbReference>
<dbReference type="SMART" id="SM00387">
    <property type="entry name" value="HATPase_c"/>
    <property type="match status" value="1"/>
</dbReference>
<dbReference type="CDD" id="cd00082">
    <property type="entry name" value="HisKA"/>
    <property type="match status" value="1"/>
</dbReference>
<evidence type="ECO:0000313" key="11">
    <source>
        <dbReference type="Proteomes" id="UP000004848"/>
    </source>
</evidence>
<dbReference type="OrthoDB" id="9801651at2"/>
<dbReference type="InterPro" id="IPR048760">
    <property type="entry name" value="VP0354-like_sensor_dom"/>
</dbReference>
<dbReference type="SUPFAM" id="SSF55874">
    <property type="entry name" value="ATPase domain of HSP90 chaperone/DNA topoisomerase II/histidine kinase"/>
    <property type="match status" value="1"/>
</dbReference>
<keyword evidence="10" id="KW-0808">Transferase</keyword>
<evidence type="ECO:0000256" key="5">
    <source>
        <dbReference type="ARBA" id="ARBA00022553"/>
    </source>
</evidence>
<dbReference type="PANTHER" id="PTHR43065">
    <property type="entry name" value="SENSOR HISTIDINE KINASE"/>
    <property type="match status" value="1"/>
</dbReference>
<feature type="domain" description="Histidine kinase" evidence="9">
    <location>
        <begin position="376"/>
        <end position="608"/>
    </location>
</feature>
<comment type="caution">
    <text evidence="10">The sequence shown here is derived from an EMBL/GenBank/DDBJ whole genome shotgun (WGS) entry which is preliminary data.</text>
</comment>
<comment type="subcellular location">
    <subcellularLocation>
        <location evidence="2">Cell membrane</location>
        <topology evidence="2">Multi-pass membrane protein</topology>
    </subcellularLocation>
</comment>
<dbReference type="CDD" id="cd00075">
    <property type="entry name" value="HATPase"/>
    <property type="match status" value="1"/>
</dbReference>
<dbReference type="Gene3D" id="1.10.287.130">
    <property type="match status" value="1"/>
</dbReference>
<organism evidence="10 11">
    <name type="scientific">Roseibium aggregatum (strain ATCC 25650 / DSM 13394 / JCM 20685 / NBRC 16684 / NCIMB 2208 / IAM 12614 / B1)</name>
    <name type="common">Stappia aggregata</name>
    <dbReference type="NCBI Taxonomy" id="384765"/>
    <lineage>
        <taxon>Bacteria</taxon>
        <taxon>Pseudomonadati</taxon>
        <taxon>Pseudomonadota</taxon>
        <taxon>Alphaproteobacteria</taxon>
        <taxon>Hyphomicrobiales</taxon>
        <taxon>Stappiaceae</taxon>
        <taxon>Roseibium</taxon>
    </lineage>
</organism>
<evidence type="ECO:0000313" key="10">
    <source>
        <dbReference type="EMBL" id="EAV40551.1"/>
    </source>
</evidence>
<dbReference type="GO" id="GO:0000155">
    <property type="term" value="F:phosphorelay sensor kinase activity"/>
    <property type="evidence" value="ECO:0007669"/>
    <property type="project" value="InterPro"/>
</dbReference>
<dbReference type="InterPro" id="IPR005467">
    <property type="entry name" value="His_kinase_dom"/>
</dbReference>
<dbReference type="InterPro" id="IPR003661">
    <property type="entry name" value="HisK_dim/P_dom"/>
</dbReference>
<evidence type="ECO:0000256" key="6">
    <source>
        <dbReference type="ARBA" id="ARBA00022692"/>
    </source>
</evidence>
<dbReference type="SUPFAM" id="SSF47384">
    <property type="entry name" value="Homodimeric domain of signal transducing histidine kinase"/>
    <property type="match status" value="1"/>
</dbReference>
<evidence type="ECO:0000256" key="2">
    <source>
        <dbReference type="ARBA" id="ARBA00004651"/>
    </source>
</evidence>
<gene>
    <name evidence="10" type="ORF">SIAM614_21727</name>
</gene>
<evidence type="ECO:0000259" key="9">
    <source>
        <dbReference type="PROSITE" id="PS50109"/>
    </source>
</evidence>
<dbReference type="Gene3D" id="3.30.450.20">
    <property type="entry name" value="PAS domain"/>
    <property type="match status" value="2"/>
</dbReference>
<dbReference type="PANTHER" id="PTHR43065:SF47">
    <property type="match status" value="1"/>
</dbReference>
<keyword evidence="4" id="KW-1003">Cell membrane</keyword>
<dbReference type="InterPro" id="IPR003594">
    <property type="entry name" value="HATPase_dom"/>
</dbReference>
<dbReference type="PROSITE" id="PS50109">
    <property type="entry name" value="HIS_KIN"/>
    <property type="match status" value="1"/>
</dbReference>
<keyword evidence="6" id="KW-0812">Transmembrane</keyword>
<dbReference type="InterPro" id="IPR036890">
    <property type="entry name" value="HATPase_C_sf"/>
</dbReference>
<dbReference type="Proteomes" id="UP000004848">
    <property type="component" value="Unassembled WGS sequence"/>
</dbReference>
<keyword evidence="5" id="KW-0597">Phosphoprotein</keyword>
<sequence>MAYTLVKFNRTRFFLTRFLLAAALLFVILQTSFYVSETSNFEERRASILAALERAETIIQSELSAFATDLHILSHDDRLLDFALGNEDMYQPTLRGFMSFTEHKSSITQLRIISGEGKEIIRVNRKNGLAHEVPQEKLQKKSGRYYFTEALKLKTGQIYFSPIDLNVENGKIERPWRPVLRLATPLRAEGNGKRSVLIMNINAERWLNNVIHTQADTASPIQLANRDGYWLLGAPETELWGFMFGRETRLGTENPRLWSWITQHGDGEFDQDGVHYVFRTILRGSFAPYLTEHISPSSGNVALVAFSELPSPTIPGSWNVASALLTAVLMAALAVICFGWARAAEARHLAMQGKEAAQAEMIRRERLASLGSLVAGIAHELNTPIGSAVLVGSTLSSRFQEFLEMIKSGKILRSDLEVFERDLGFGMTILLRNLERAADLIGHFKQMAMDQTSERRRKFELSDCVQDVLASISPQIRGKKIVIVRKIDPGLTLVSFPGALAQVLINLITNAQMHAFGDDQSGQITITGKAAGSDEIELVVADNGHGIPEDLRQQVFERFFTTKLASGGNGLGLSIVRNIVESVLGGTVSASNAQGGGATLTIRFPRVSPDGATDYAQEKVDAQPQQAA</sequence>
<accession>A0P380</accession>
<dbReference type="GO" id="GO:0005886">
    <property type="term" value="C:plasma membrane"/>
    <property type="evidence" value="ECO:0007669"/>
    <property type="project" value="UniProtKB-SubCell"/>
</dbReference>
<dbReference type="Gene3D" id="3.30.565.10">
    <property type="entry name" value="Histidine kinase-like ATPase, C-terminal domain"/>
    <property type="match status" value="1"/>
</dbReference>
<reference evidence="10 11" key="1">
    <citation type="submission" date="2006-05" db="EMBL/GenBank/DDBJ databases">
        <authorList>
            <person name="King G."/>
            <person name="Ferriera S."/>
            <person name="Johnson J."/>
            <person name="Kravitz S."/>
            <person name="Beeson K."/>
            <person name="Sutton G."/>
            <person name="Rogers Y.-H."/>
            <person name="Friedman R."/>
            <person name="Frazier M."/>
            <person name="Venter J.C."/>
        </authorList>
    </citation>
    <scope>NUCLEOTIDE SEQUENCE [LARGE SCALE GENOMIC DNA]</scope>
    <source>
        <strain evidence="11">ATCC 25650 / DSM 13394 / JCM 20685 / NBRC 16684 / NCIMB 2208 / IAM 12614 / B1</strain>
    </source>
</reference>
<dbReference type="PRINTS" id="PR00344">
    <property type="entry name" value="BCTRLSENSOR"/>
</dbReference>
<evidence type="ECO:0000256" key="4">
    <source>
        <dbReference type="ARBA" id="ARBA00022475"/>
    </source>
</evidence>
<comment type="catalytic activity">
    <reaction evidence="1">
        <text>ATP + protein L-histidine = ADP + protein N-phospho-L-histidine.</text>
        <dbReference type="EC" id="2.7.13.3"/>
    </reaction>
</comment>
<dbReference type="SUPFAM" id="SSF103190">
    <property type="entry name" value="Sensory domain-like"/>
    <property type="match status" value="2"/>
</dbReference>
<feature type="region of interest" description="Disordered" evidence="8">
    <location>
        <begin position="609"/>
        <end position="628"/>
    </location>
</feature>
<keyword evidence="7" id="KW-0472">Membrane</keyword>
<keyword evidence="7" id="KW-1133">Transmembrane helix</keyword>
<protein>
    <recommendedName>
        <fullName evidence="3">histidine kinase</fullName>
        <ecNumber evidence="3">2.7.13.3</ecNumber>
    </recommendedName>
</protein>
<dbReference type="GeneID" id="68850266"/>